<feature type="transmembrane region" description="Helical" evidence="10">
    <location>
        <begin position="481"/>
        <end position="503"/>
    </location>
</feature>
<evidence type="ECO:0000256" key="3">
    <source>
        <dbReference type="ARBA" id="ARBA00022692"/>
    </source>
</evidence>
<dbReference type="Proteomes" id="UP001187531">
    <property type="component" value="Unassembled WGS sequence"/>
</dbReference>
<evidence type="ECO:0000256" key="1">
    <source>
        <dbReference type="ARBA" id="ARBA00004141"/>
    </source>
</evidence>
<evidence type="ECO:0000256" key="2">
    <source>
        <dbReference type="ARBA" id="ARBA00022448"/>
    </source>
</evidence>
<keyword evidence="5 8" id="KW-0406">Ion transport</keyword>
<organism evidence="12 13">
    <name type="scientific">Artemia franciscana</name>
    <name type="common">Brine shrimp</name>
    <name type="synonym">Artemia sanfranciscana</name>
    <dbReference type="NCBI Taxonomy" id="6661"/>
    <lineage>
        <taxon>Eukaryota</taxon>
        <taxon>Metazoa</taxon>
        <taxon>Ecdysozoa</taxon>
        <taxon>Arthropoda</taxon>
        <taxon>Crustacea</taxon>
        <taxon>Branchiopoda</taxon>
        <taxon>Anostraca</taxon>
        <taxon>Artemiidae</taxon>
        <taxon>Artemia</taxon>
    </lineage>
</organism>
<dbReference type="PANTHER" id="PTHR11003">
    <property type="entry name" value="POTASSIUM CHANNEL, SUBFAMILY K"/>
    <property type="match status" value="1"/>
</dbReference>
<feature type="transmembrane region" description="Helical" evidence="10">
    <location>
        <begin position="423"/>
        <end position="441"/>
    </location>
</feature>
<keyword evidence="3 8" id="KW-0812">Transmembrane</keyword>
<dbReference type="GO" id="GO:0022841">
    <property type="term" value="F:potassium ion leak channel activity"/>
    <property type="evidence" value="ECO:0007669"/>
    <property type="project" value="TreeGrafter"/>
</dbReference>
<feature type="region of interest" description="Disordered" evidence="9">
    <location>
        <begin position="363"/>
        <end position="388"/>
    </location>
</feature>
<evidence type="ECO:0000256" key="5">
    <source>
        <dbReference type="ARBA" id="ARBA00023065"/>
    </source>
</evidence>
<dbReference type="EMBL" id="JAVRJZ010000018">
    <property type="protein sequence ID" value="KAK2708910.1"/>
    <property type="molecule type" value="Genomic_DNA"/>
</dbReference>
<feature type="compositionally biased region" description="Basic residues" evidence="9">
    <location>
        <begin position="274"/>
        <end position="286"/>
    </location>
</feature>
<dbReference type="PRINTS" id="PR01333">
    <property type="entry name" value="2POREKCHANEL"/>
</dbReference>
<evidence type="ECO:0000256" key="6">
    <source>
        <dbReference type="ARBA" id="ARBA00023136"/>
    </source>
</evidence>
<feature type="domain" description="Potassium channel" evidence="11">
    <location>
        <begin position="121"/>
        <end position="176"/>
    </location>
</feature>
<dbReference type="GO" id="GO:0015271">
    <property type="term" value="F:outward rectifier potassium channel activity"/>
    <property type="evidence" value="ECO:0007669"/>
    <property type="project" value="TreeGrafter"/>
</dbReference>
<feature type="region of interest" description="Disordered" evidence="9">
    <location>
        <begin position="199"/>
        <end position="320"/>
    </location>
</feature>
<keyword evidence="4 10" id="KW-1133">Transmembrane helix</keyword>
<comment type="subcellular location">
    <subcellularLocation>
        <location evidence="1">Membrane</location>
        <topology evidence="1">Multi-pass membrane protein</topology>
    </subcellularLocation>
</comment>
<comment type="caution">
    <text evidence="12">The sequence shown here is derived from an EMBL/GenBank/DDBJ whole genome shotgun (WGS) entry which is preliminary data.</text>
</comment>
<evidence type="ECO:0000256" key="7">
    <source>
        <dbReference type="ARBA" id="ARBA00023303"/>
    </source>
</evidence>
<protein>
    <recommendedName>
        <fullName evidence="11">Potassium channel domain-containing protein</fullName>
    </recommendedName>
</protein>
<accession>A0AA88HBE7</accession>
<keyword evidence="7 8" id="KW-0407">Ion channel</keyword>
<dbReference type="PANTHER" id="PTHR11003:SF334">
    <property type="entry name" value="FI03418P"/>
    <property type="match status" value="1"/>
</dbReference>
<name>A0AA88HBE7_ARTSF</name>
<proteinExistence type="inferred from homology"/>
<feature type="compositionally biased region" description="Polar residues" evidence="9">
    <location>
        <begin position="289"/>
        <end position="307"/>
    </location>
</feature>
<keyword evidence="13" id="KW-1185">Reference proteome</keyword>
<dbReference type="InterPro" id="IPR013099">
    <property type="entry name" value="K_chnl_dom"/>
</dbReference>
<feature type="compositionally biased region" description="Low complexity" evidence="9">
    <location>
        <begin position="232"/>
        <end position="252"/>
    </location>
</feature>
<dbReference type="Gene3D" id="1.10.287.70">
    <property type="match status" value="2"/>
</dbReference>
<dbReference type="InterPro" id="IPR003280">
    <property type="entry name" value="2pore_dom_K_chnl"/>
</dbReference>
<evidence type="ECO:0000256" key="8">
    <source>
        <dbReference type="RuleBase" id="RU003857"/>
    </source>
</evidence>
<evidence type="ECO:0000256" key="10">
    <source>
        <dbReference type="SAM" id="Phobius"/>
    </source>
</evidence>
<evidence type="ECO:0000256" key="4">
    <source>
        <dbReference type="ARBA" id="ARBA00022989"/>
    </source>
</evidence>
<evidence type="ECO:0000313" key="13">
    <source>
        <dbReference type="Proteomes" id="UP001187531"/>
    </source>
</evidence>
<feature type="transmembrane region" description="Helical" evidence="10">
    <location>
        <begin position="21"/>
        <end position="46"/>
    </location>
</feature>
<gene>
    <name evidence="12" type="ORF">QYM36_014516</name>
</gene>
<feature type="transmembrane region" description="Helical" evidence="10">
    <location>
        <begin position="453"/>
        <end position="469"/>
    </location>
</feature>
<dbReference type="Pfam" id="PF07885">
    <property type="entry name" value="Ion_trans_2"/>
    <property type="match status" value="2"/>
</dbReference>
<evidence type="ECO:0000259" key="11">
    <source>
        <dbReference type="Pfam" id="PF07885"/>
    </source>
</evidence>
<feature type="domain" description="Potassium channel" evidence="11">
    <location>
        <begin position="430"/>
        <end position="506"/>
    </location>
</feature>
<dbReference type="GO" id="GO:0030322">
    <property type="term" value="P:stabilization of membrane potential"/>
    <property type="evidence" value="ECO:0007669"/>
    <property type="project" value="TreeGrafter"/>
</dbReference>
<dbReference type="GO" id="GO:0005886">
    <property type="term" value="C:plasma membrane"/>
    <property type="evidence" value="ECO:0007669"/>
    <property type="project" value="TreeGrafter"/>
</dbReference>
<feature type="compositionally biased region" description="Basic residues" evidence="9">
    <location>
        <begin position="199"/>
        <end position="218"/>
    </location>
</feature>
<dbReference type="SUPFAM" id="SSF81324">
    <property type="entry name" value="Voltage-gated potassium channels"/>
    <property type="match status" value="2"/>
</dbReference>
<sequence>MSVGDGEGTAGQQCIYILRNILTFLVSHIGLVSLVVGYCIIGAFTFEALEAEHELEVKKKMSTFRHEVTEDLWDITGSMPVLFQDNWTVSVSHRLKKFELTLIEAMKKKGWDGSEDLEDLQWTFGGSLFYSIILITTIGYGHIAPKTQWGKIVTIFYAVLGIPLMLLCLANIGDAMAHSFRFLYWKVCCYACTRKPKRTRTRRGRSIRGSGRYRHRSRPGSIHRGQRHSQRSADSGRSDSAFSRSSNSASISDQDRRYLDDPNMEIEIASPQIHRGRSSQHSKKSSKQPVGNSTEVSTTDQGSSRNNHGGDMSHHGPRSPVILDETRLTGYFNKYALDKNGLSSREDMIEHIKIQPTTIDNKTTTELPYKVPKPGIHRSSRNDSDKSDRLARLPEDDYYFEDDYYDDYSYDDSETHVAKPVPIWLSILLVVGYIFGGATLFSGWEQWNFLDSAYFCFVTLTTIGFGDFVPAQKVKENVEVSIALCSLYLLFGIALLAMSFNLVQEEVINSVKSVAKRLGIIKDDDEEDDD</sequence>
<keyword evidence="2 8" id="KW-0813">Transport</keyword>
<evidence type="ECO:0000256" key="9">
    <source>
        <dbReference type="SAM" id="MobiDB-lite"/>
    </source>
</evidence>
<feature type="transmembrane region" description="Helical" evidence="10">
    <location>
        <begin position="152"/>
        <end position="172"/>
    </location>
</feature>
<feature type="transmembrane region" description="Helical" evidence="10">
    <location>
        <begin position="120"/>
        <end position="140"/>
    </location>
</feature>
<dbReference type="AlphaFoldDB" id="A0AA88HBE7"/>
<reference evidence="12" key="1">
    <citation type="submission" date="2023-07" db="EMBL/GenBank/DDBJ databases">
        <title>Chromosome-level genome assembly of Artemia franciscana.</title>
        <authorList>
            <person name="Jo E."/>
        </authorList>
    </citation>
    <scope>NUCLEOTIDE SEQUENCE</scope>
    <source>
        <tissue evidence="12">Whole body</tissue>
    </source>
</reference>
<comment type="similarity">
    <text evidence="8">Belongs to the two pore domain potassium channel (TC 1.A.1.8) family.</text>
</comment>
<keyword evidence="6 10" id="KW-0472">Membrane</keyword>
<evidence type="ECO:0000313" key="12">
    <source>
        <dbReference type="EMBL" id="KAK2708910.1"/>
    </source>
</evidence>